<protein>
    <recommendedName>
        <fullName evidence="8">Polycystin cation channel PKD1/PKD2 domain-containing protein</fullName>
    </recommendedName>
</protein>
<feature type="transmembrane region" description="Helical" evidence="7">
    <location>
        <begin position="484"/>
        <end position="507"/>
    </location>
</feature>
<dbReference type="InParanoid" id="A0A0V0QWB5"/>
<evidence type="ECO:0000256" key="7">
    <source>
        <dbReference type="SAM" id="Phobius"/>
    </source>
</evidence>
<dbReference type="PANTHER" id="PTHR12127">
    <property type="entry name" value="MUCOLIPIN"/>
    <property type="match status" value="1"/>
</dbReference>
<evidence type="ECO:0000256" key="1">
    <source>
        <dbReference type="ARBA" id="ARBA00004141"/>
    </source>
</evidence>
<proteinExistence type="predicted"/>
<sequence length="806" mass="94974">MQPNREIENQLIQKINKQVKWAQDFQPSSSEQLIELQAISYQNKHKNLQNGGIQIDQKVIDKMTMSPVSKYQIYDNFPCKIITHILLCLFTSLQILLGEVSDNNVQKIFTVQEFQNQLSNMFENIQNYNQVSFQEVSIEDITGNISFEYNYPMEFANIQNFPIPINKQFSFPFNLNEGIIEPFDMRSVKEIKKFLKYVNKFNINISYIKTFEQQEDTCWSANIRYDIVAQTVIEAVVFTSIIDCPGETHKENIEDDFKSYGTSYFLSIIILILASFAMFLNFKYVFDVISVYKFTKHQNQYPVFNPRRNLKRRYLTKTDKEITIQQVLQSGKPWNLLTKEEKKVFFDTWFVYTLIGNFFQIASTSGIFFVQNHDPYSQFYSWILGLSCFFAWTNMIKYLKYHNSINIVMNVIGNAFPRILQEAVGFIPILMFYITIGITFFSQSNRFINFDFALCTLFALLLGDSVNDIAQDLKMNSTSGLIGVLYVISFCFVFMLAVHNIWIAMIMEELKVKKNRERKQEEEKKLKQMPQKFVPANQSQLRESVVQERETEYDFEQEDFNLEIERKIQENNQKFISEMYSPPNVQIDQQQQQQQQQQQHKIEKKTSAQSFSSEEEHKEDRKQQHSALDKISEQDELDSQQQQQQQQQLPNQGQNYLNKYIVLKDILRARGESNASLESGGGNQPGSLNTYNDRESHQSLENKDFGTKRKFSANTKFKFANLAEKAVQLNKQEDHNIKLKDEIRFLLQDTENELLSVQTYHVNQDQLKELEQKYRKYMKYLQLKLNRINSHLQNNLALLKLRDHQQ</sequence>
<feature type="compositionally biased region" description="Basic and acidic residues" evidence="6">
    <location>
        <begin position="614"/>
        <end position="633"/>
    </location>
</feature>
<keyword evidence="3 7" id="KW-1133">Transmembrane helix</keyword>
<accession>A0A0V0QWB5</accession>
<name>A0A0V0QWB5_PSEPJ</name>
<dbReference type="GO" id="GO:0072345">
    <property type="term" value="F:NAADP-sensitive calcium-release channel activity"/>
    <property type="evidence" value="ECO:0007669"/>
    <property type="project" value="TreeGrafter"/>
</dbReference>
<dbReference type="PANTHER" id="PTHR12127:SF7">
    <property type="entry name" value="SD02261P"/>
    <property type="match status" value="1"/>
</dbReference>
<evidence type="ECO:0000256" key="2">
    <source>
        <dbReference type="ARBA" id="ARBA00022692"/>
    </source>
</evidence>
<keyword evidence="10" id="KW-1185">Reference proteome</keyword>
<feature type="coiled-coil region" evidence="5">
    <location>
        <begin position="729"/>
        <end position="787"/>
    </location>
</feature>
<evidence type="ECO:0000256" key="6">
    <source>
        <dbReference type="SAM" id="MobiDB-lite"/>
    </source>
</evidence>
<comment type="subcellular location">
    <subcellularLocation>
        <location evidence="1">Membrane</location>
        <topology evidence="1">Multi-pass membrane protein</topology>
    </subcellularLocation>
</comment>
<evidence type="ECO:0000256" key="5">
    <source>
        <dbReference type="SAM" id="Coils"/>
    </source>
</evidence>
<evidence type="ECO:0000313" key="9">
    <source>
        <dbReference type="EMBL" id="KRX06304.1"/>
    </source>
</evidence>
<dbReference type="Proteomes" id="UP000054937">
    <property type="component" value="Unassembled WGS sequence"/>
</dbReference>
<evidence type="ECO:0000259" key="8">
    <source>
        <dbReference type="Pfam" id="PF08016"/>
    </source>
</evidence>
<feature type="transmembrane region" description="Helical" evidence="7">
    <location>
        <begin position="419"/>
        <end position="441"/>
    </location>
</feature>
<dbReference type="Gene3D" id="1.10.287.70">
    <property type="match status" value="1"/>
</dbReference>
<feature type="transmembrane region" description="Helical" evidence="7">
    <location>
        <begin position="264"/>
        <end position="286"/>
    </location>
</feature>
<dbReference type="AlphaFoldDB" id="A0A0V0QWB5"/>
<evidence type="ECO:0000313" key="10">
    <source>
        <dbReference type="Proteomes" id="UP000054937"/>
    </source>
</evidence>
<reference evidence="9 10" key="1">
    <citation type="journal article" date="2015" name="Sci. Rep.">
        <title>Genome of the facultative scuticociliatosis pathogen Pseudocohnilembus persalinus provides insight into its virulence through horizontal gene transfer.</title>
        <authorList>
            <person name="Xiong J."/>
            <person name="Wang G."/>
            <person name="Cheng J."/>
            <person name="Tian M."/>
            <person name="Pan X."/>
            <person name="Warren A."/>
            <person name="Jiang C."/>
            <person name="Yuan D."/>
            <person name="Miao W."/>
        </authorList>
    </citation>
    <scope>NUCLEOTIDE SEQUENCE [LARGE SCALE GENOMIC DNA]</scope>
    <source>
        <strain evidence="9">36N120E</strain>
    </source>
</reference>
<dbReference type="OMA" id="WIAMIME"/>
<evidence type="ECO:0000256" key="4">
    <source>
        <dbReference type="ARBA" id="ARBA00023136"/>
    </source>
</evidence>
<dbReference type="InterPro" id="IPR039031">
    <property type="entry name" value="Mucolipin"/>
</dbReference>
<keyword evidence="2 7" id="KW-0812">Transmembrane</keyword>
<keyword evidence="5" id="KW-0175">Coiled coil</keyword>
<evidence type="ECO:0000256" key="3">
    <source>
        <dbReference type="ARBA" id="ARBA00022989"/>
    </source>
</evidence>
<feature type="transmembrane region" description="Helical" evidence="7">
    <location>
        <begin position="382"/>
        <end position="399"/>
    </location>
</feature>
<feature type="compositionally biased region" description="Low complexity" evidence="6">
    <location>
        <begin position="639"/>
        <end position="649"/>
    </location>
</feature>
<feature type="compositionally biased region" description="Low complexity" evidence="6">
    <location>
        <begin position="589"/>
        <end position="599"/>
    </location>
</feature>
<feature type="region of interest" description="Disordered" evidence="6">
    <location>
        <begin position="585"/>
        <end position="652"/>
    </location>
</feature>
<gene>
    <name evidence="9" type="ORF">PPERSA_06275</name>
</gene>
<feature type="transmembrane region" description="Helical" evidence="7">
    <location>
        <begin position="349"/>
        <end position="370"/>
    </location>
</feature>
<keyword evidence="4 7" id="KW-0472">Membrane</keyword>
<dbReference type="OrthoDB" id="293784at2759"/>
<dbReference type="InterPro" id="IPR013122">
    <property type="entry name" value="PKD1_2_channel"/>
</dbReference>
<feature type="domain" description="Polycystin cation channel PKD1/PKD2" evidence="8">
    <location>
        <begin position="377"/>
        <end position="509"/>
    </location>
</feature>
<feature type="region of interest" description="Disordered" evidence="6">
    <location>
        <begin position="674"/>
        <end position="700"/>
    </location>
</feature>
<dbReference type="GO" id="GO:0016020">
    <property type="term" value="C:membrane"/>
    <property type="evidence" value="ECO:0007669"/>
    <property type="project" value="UniProtKB-SubCell"/>
</dbReference>
<comment type="caution">
    <text evidence="9">The sequence shown here is derived from an EMBL/GenBank/DDBJ whole genome shotgun (WGS) entry which is preliminary data.</text>
</comment>
<organism evidence="9 10">
    <name type="scientific">Pseudocohnilembus persalinus</name>
    <name type="common">Ciliate</name>
    <dbReference type="NCBI Taxonomy" id="266149"/>
    <lineage>
        <taxon>Eukaryota</taxon>
        <taxon>Sar</taxon>
        <taxon>Alveolata</taxon>
        <taxon>Ciliophora</taxon>
        <taxon>Intramacronucleata</taxon>
        <taxon>Oligohymenophorea</taxon>
        <taxon>Scuticociliatia</taxon>
        <taxon>Philasterida</taxon>
        <taxon>Pseudocohnilembidae</taxon>
        <taxon>Pseudocohnilembus</taxon>
    </lineage>
</organism>
<dbReference type="EMBL" id="LDAU01000097">
    <property type="protein sequence ID" value="KRX06304.1"/>
    <property type="molecule type" value="Genomic_DNA"/>
</dbReference>
<dbReference type="Pfam" id="PF08016">
    <property type="entry name" value="PKD_channel"/>
    <property type="match status" value="1"/>
</dbReference>